<organism evidence="1 2">
    <name type="scientific">Avena sativa</name>
    <name type="common">Oat</name>
    <dbReference type="NCBI Taxonomy" id="4498"/>
    <lineage>
        <taxon>Eukaryota</taxon>
        <taxon>Viridiplantae</taxon>
        <taxon>Streptophyta</taxon>
        <taxon>Embryophyta</taxon>
        <taxon>Tracheophyta</taxon>
        <taxon>Spermatophyta</taxon>
        <taxon>Magnoliopsida</taxon>
        <taxon>Liliopsida</taxon>
        <taxon>Poales</taxon>
        <taxon>Poaceae</taxon>
        <taxon>BOP clade</taxon>
        <taxon>Pooideae</taxon>
        <taxon>Poodae</taxon>
        <taxon>Poeae</taxon>
        <taxon>Poeae Chloroplast Group 1 (Aveneae type)</taxon>
        <taxon>Aveninae</taxon>
        <taxon>Avena</taxon>
    </lineage>
</organism>
<dbReference type="Proteomes" id="UP001732700">
    <property type="component" value="Chromosome 2A"/>
</dbReference>
<sequence>MAARAVLKLPGSSPAPANARGGALSMPPSRAHPPAVPRAVASSSPGAAENAASMQNLFGLPNGTAGQIRDERETRTKKQLQKPKQQKHPKNIHNQLSMVDGLEKIGISRHYAAEIKSILDATYSCWLQRDEEIMLDTETCAMAFRILRMSGYDVSSDDLSHIAEASSGLNGIRSLLELYKASQVSISEDELILDSIGTWSGRLLEEQLSSSATQRTPLLREVEHALSIPFYTTLDRLEHKRNIEQPDATEHLMLHCLPWQMNQDLLALGVMDFTASQSIYQQELELLDRYVHLIDTNSLLRGPRTLVLYMGVILFSC</sequence>
<reference evidence="1" key="2">
    <citation type="submission" date="2025-09" db="UniProtKB">
        <authorList>
            <consortium name="EnsemblPlants"/>
        </authorList>
    </citation>
    <scope>IDENTIFICATION</scope>
</reference>
<evidence type="ECO:0000313" key="1">
    <source>
        <dbReference type="EnsemblPlants" id="AVESA.00010b.r2.2AG0241630.9.CDS"/>
    </source>
</evidence>
<dbReference type="EnsemblPlants" id="AVESA.00010b.r2.2AG0241630.9">
    <property type="protein sequence ID" value="AVESA.00010b.r2.2AG0241630.9.CDS"/>
    <property type="gene ID" value="AVESA.00010b.r2.2AG0241630"/>
</dbReference>
<proteinExistence type="predicted"/>
<name>A0ACD5UEP4_AVESA</name>
<accession>A0ACD5UEP4</accession>
<keyword evidence="2" id="KW-1185">Reference proteome</keyword>
<reference evidence="1" key="1">
    <citation type="submission" date="2021-05" db="EMBL/GenBank/DDBJ databases">
        <authorList>
            <person name="Scholz U."/>
            <person name="Mascher M."/>
            <person name="Fiebig A."/>
        </authorList>
    </citation>
    <scope>NUCLEOTIDE SEQUENCE [LARGE SCALE GENOMIC DNA]</scope>
</reference>
<protein>
    <submittedName>
        <fullName evidence="1">Uncharacterized protein</fullName>
    </submittedName>
</protein>
<evidence type="ECO:0000313" key="2">
    <source>
        <dbReference type="Proteomes" id="UP001732700"/>
    </source>
</evidence>